<dbReference type="PROSITE" id="PS50893">
    <property type="entry name" value="ABC_TRANSPORTER_2"/>
    <property type="match status" value="1"/>
</dbReference>
<dbReference type="GO" id="GO:0016887">
    <property type="term" value="F:ATP hydrolysis activity"/>
    <property type="evidence" value="ECO:0007669"/>
    <property type="project" value="InterPro"/>
</dbReference>
<dbReference type="Pfam" id="PF00005">
    <property type="entry name" value="ABC_tran"/>
    <property type="match status" value="1"/>
</dbReference>
<evidence type="ECO:0000256" key="1">
    <source>
        <dbReference type="ARBA" id="ARBA00022448"/>
    </source>
</evidence>
<evidence type="ECO:0000256" key="3">
    <source>
        <dbReference type="ARBA" id="ARBA00022840"/>
    </source>
</evidence>
<accession>A0A1G5R062</accession>
<gene>
    <name evidence="5" type="ORF">SAMN03097708_03000</name>
</gene>
<evidence type="ECO:0000313" key="6">
    <source>
        <dbReference type="Proteomes" id="UP000199648"/>
    </source>
</evidence>
<sequence>MVFTTVKGGTRPYRTLAAFVMVNEYVLEVRNLHTCFAGDCIHEDLNFEVRRGEIFAVVGGSGSGKTVLLREALLLQEPTAGTIRIFGEASRRAEKEGLRQRTGVLFQHGALFSSLTVQQNVEAPLLEHTTLSPRLRHELGCLKLALVGLASESGRKLPSQLSGGMLKRAALARALALDPELLFLDEPTAGLDPASADALDELILQLRDSLGLTVVMITHDLDTLWRAADRAIFLGEGRILAGGTMEEISGSGHPLVQAYFQGNRGRGAREAAWNPG</sequence>
<name>A0A1G5R062_9GAMM</name>
<keyword evidence="1" id="KW-0813">Transport</keyword>
<dbReference type="Proteomes" id="UP000199648">
    <property type="component" value="Unassembled WGS sequence"/>
</dbReference>
<organism evidence="5 6">
    <name type="scientific">Thiohalomonas denitrificans</name>
    <dbReference type="NCBI Taxonomy" id="415747"/>
    <lineage>
        <taxon>Bacteria</taxon>
        <taxon>Pseudomonadati</taxon>
        <taxon>Pseudomonadota</taxon>
        <taxon>Gammaproteobacteria</taxon>
        <taxon>Thiohalomonadales</taxon>
        <taxon>Thiohalomonadaceae</taxon>
        <taxon>Thiohalomonas</taxon>
    </lineage>
</organism>
<dbReference type="InterPro" id="IPR027417">
    <property type="entry name" value="P-loop_NTPase"/>
</dbReference>
<evidence type="ECO:0000256" key="2">
    <source>
        <dbReference type="ARBA" id="ARBA00022741"/>
    </source>
</evidence>
<keyword evidence="2" id="KW-0547">Nucleotide-binding</keyword>
<protein>
    <submittedName>
        <fullName evidence="5">Phospholipid/cholesterol/gamma-HCH transport system ATP-binding protein</fullName>
    </submittedName>
</protein>
<dbReference type="STRING" id="415747.SAMN03097708_03000"/>
<dbReference type="PANTHER" id="PTHR43023:SF3">
    <property type="entry name" value="PROTEIN TRIGALACTOSYLDIACYLGLYCEROL 3, CHLOROPLASTIC"/>
    <property type="match status" value="1"/>
</dbReference>
<feature type="domain" description="ABC transporter" evidence="4">
    <location>
        <begin position="27"/>
        <end position="261"/>
    </location>
</feature>
<dbReference type="PROSITE" id="PS00211">
    <property type="entry name" value="ABC_TRANSPORTER_1"/>
    <property type="match status" value="1"/>
</dbReference>
<dbReference type="InterPro" id="IPR003439">
    <property type="entry name" value="ABC_transporter-like_ATP-bd"/>
</dbReference>
<evidence type="ECO:0000313" key="5">
    <source>
        <dbReference type="EMBL" id="SCZ66709.1"/>
    </source>
</evidence>
<keyword evidence="3 5" id="KW-0067">ATP-binding</keyword>
<dbReference type="SUPFAM" id="SSF52540">
    <property type="entry name" value="P-loop containing nucleoside triphosphate hydrolases"/>
    <property type="match status" value="1"/>
</dbReference>
<keyword evidence="6" id="KW-1185">Reference proteome</keyword>
<dbReference type="AlphaFoldDB" id="A0A1G5R062"/>
<dbReference type="InterPro" id="IPR003593">
    <property type="entry name" value="AAA+_ATPase"/>
</dbReference>
<dbReference type="SMART" id="SM00382">
    <property type="entry name" value="AAA"/>
    <property type="match status" value="1"/>
</dbReference>
<dbReference type="EMBL" id="FMWD01000012">
    <property type="protein sequence ID" value="SCZ66709.1"/>
    <property type="molecule type" value="Genomic_DNA"/>
</dbReference>
<proteinExistence type="predicted"/>
<evidence type="ECO:0000259" key="4">
    <source>
        <dbReference type="PROSITE" id="PS50893"/>
    </source>
</evidence>
<dbReference type="PANTHER" id="PTHR43023">
    <property type="entry name" value="PROTEIN TRIGALACTOSYLDIACYLGLYCEROL 3, CHLOROPLASTIC"/>
    <property type="match status" value="1"/>
</dbReference>
<reference evidence="5 6" key="1">
    <citation type="submission" date="2016-10" db="EMBL/GenBank/DDBJ databases">
        <authorList>
            <person name="de Groot N.N."/>
        </authorList>
    </citation>
    <scope>NUCLEOTIDE SEQUENCE [LARGE SCALE GENOMIC DNA]</scope>
    <source>
        <strain evidence="5 6">HLD2</strain>
    </source>
</reference>
<dbReference type="InterPro" id="IPR017871">
    <property type="entry name" value="ABC_transporter-like_CS"/>
</dbReference>
<dbReference type="Gene3D" id="3.40.50.300">
    <property type="entry name" value="P-loop containing nucleotide triphosphate hydrolases"/>
    <property type="match status" value="1"/>
</dbReference>
<dbReference type="GO" id="GO:0005524">
    <property type="term" value="F:ATP binding"/>
    <property type="evidence" value="ECO:0007669"/>
    <property type="project" value="UniProtKB-KW"/>
</dbReference>